<gene>
    <name evidence="4" type="ORF">SAMN05444123_104413</name>
</gene>
<feature type="domain" description="HTH araC/xylS-type" evidence="3">
    <location>
        <begin position="147"/>
        <end position="251"/>
    </location>
</feature>
<evidence type="ECO:0000313" key="4">
    <source>
        <dbReference type="EMBL" id="SEO76423.1"/>
    </source>
</evidence>
<dbReference type="PROSITE" id="PS01124">
    <property type="entry name" value="HTH_ARAC_FAMILY_2"/>
    <property type="match status" value="1"/>
</dbReference>
<organism evidence="4 5">
    <name type="scientific">Rhodopseudomonas pseudopalustris</name>
    <dbReference type="NCBI Taxonomy" id="1513892"/>
    <lineage>
        <taxon>Bacteria</taxon>
        <taxon>Pseudomonadati</taxon>
        <taxon>Pseudomonadota</taxon>
        <taxon>Alphaproteobacteria</taxon>
        <taxon>Hyphomicrobiales</taxon>
        <taxon>Nitrobacteraceae</taxon>
        <taxon>Rhodopseudomonas</taxon>
    </lineage>
</organism>
<dbReference type="OrthoDB" id="5295226at2"/>
<keyword evidence="5" id="KW-1185">Reference proteome</keyword>
<dbReference type="SUPFAM" id="SSF46689">
    <property type="entry name" value="Homeodomain-like"/>
    <property type="match status" value="1"/>
</dbReference>
<reference evidence="5" key="1">
    <citation type="submission" date="2016-10" db="EMBL/GenBank/DDBJ databases">
        <authorList>
            <person name="Varghese N."/>
            <person name="Submissions S."/>
        </authorList>
    </citation>
    <scope>NUCLEOTIDE SEQUENCE [LARGE SCALE GENOMIC DNA]</scope>
    <source>
        <strain evidence="5">DSM 123</strain>
    </source>
</reference>
<accession>A0A1H8SE04</accession>
<protein>
    <submittedName>
        <fullName evidence="4">Transcriptional regulator, AraC family</fullName>
    </submittedName>
</protein>
<dbReference type="SMART" id="SM00342">
    <property type="entry name" value="HTH_ARAC"/>
    <property type="match status" value="1"/>
</dbReference>
<dbReference type="Gene3D" id="1.10.10.60">
    <property type="entry name" value="Homeodomain-like"/>
    <property type="match status" value="2"/>
</dbReference>
<sequence>MSDDECPDAGRLMLISPERVFYAGLLGRPRRRSFGGFTFYVALQGQLRVAIEGQAGQAGAMAYVPPYLAHNVESDCRSVIALVIEPESVLNSPMAALGARIGGSGGAAALACRIRQAYQTLVATGRRDGFTTSEFDNLFFGETLPARKIDRRIAGAVARLNDVSGAAVTAEDCAAAANLSQSRFLHLFKDETGVSFRALRAWKRARHLLHFVNADINLAHLAQDIGYPDSTHFSHSIRRFYGLQPRAIFSGSRDLAIWRSDPRAASVAEFRQGRP</sequence>
<keyword evidence="1" id="KW-0805">Transcription regulation</keyword>
<dbReference type="PANTHER" id="PTHR43436">
    <property type="entry name" value="ARAC-FAMILY TRANSCRIPTIONAL REGULATOR"/>
    <property type="match status" value="1"/>
</dbReference>
<dbReference type="GO" id="GO:0043565">
    <property type="term" value="F:sequence-specific DNA binding"/>
    <property type="evidence" value="ECO:0007669"/>
    <property type="project" value="InterPro"/>
</dbReference>
<dbReference type="RefSeq" id="WP_011502618.1">
    <property type="nucleotide sequence ID" value="NZ_FODT01000004.1"/>
</dbReference>
<name>A0A1H8SE04_9BRAD</name>
<dbReference type="EMBL" id="FODT01000004">
    <property type="protein sequence ID" value="SEO76423.1"/>
    <property type="molecule type" value="Genomic_DNA"/>
</dbReference>
<evidence type="ECO:0000313" key="5">
    <source>
        <dbReference type="Proteomes" id="UP000199615"/>
    </source>
</evidence>
<dbReference type="InterPro" id="IPR009057">
    <property type="entry name" value="Homeodomain-like_sf"/>
</dbReference>
<dbReference type="Pfam" id="PF12833">
    <property type="entry name" value="HTH_18"/>
    <property type="match status" value="1"/>
</dbReference>
<evidence type="ECO:0000259" key="3">
    <source>
        <dbReference type="PROSITE" id="PS01124"/>
    </source>
</evidence>
<evidence type="ECO:0000256" key="1">
    <source>
        <dbReference type="ARBA" id="ARBA00023015"/>
    </source>
</evidence>
<dbReference type="InterPro" id="IPR018060">
    <property type="entry name" value="HTH_AraC"/>
</dbReference>
<proteinExistence type="predicted"/>
<dbReference type="GO" id="GO:0003700">
    <property type="term" value="F:DNA-binding transcription factor activity"/>
    <property type="evidence" value="ECO:0007669"/>
    <property type="project" value="InterPro"/>
</dbReference>
<dbReference type="Proteomes" id="UP000199615">
    <property type="component" value="Unassembled WGS sequence"/>
</dbReference>
<dbReference type="AlphaFoldDB" id="A0A1H8SE04"/>
<evidence type="ECO:0000256" key="2">
    <source>
        <dbReference type="ARBA" id="ARBA00023163"/>
    </source>
</evidence>
<keyword evidence="2" id="KW-0804">Transcription</keyword>
<dbReference type="PANTHER" id="PTHR43436:SF1">
    <property type="entry name" value="TRANSCRIPTIONAL REGULATORY PROTEIN"/>
    <property type="match status" value="1"/>
</dbReference>